<organism evidence="7 8">
    <name type="scientific">Amygdalobacter indicium</name>
    <dbReference type="NCBI Taxonomy" id="3029272"/>
    <lineage>
        <taxon>Bacteria</taxon>
        <taxon>Bacillati</taxon>
        <taxon>Bacillota</taxon>
        <taxon>Clostridia</taxon>
        <taxon>Eubacteriales</taxon>
        <taxon>Oscillospiraceae</taxon>
        <taxon>Amygdalobacter</taxon>
    </lineage>
</organism>
<evidence type="ECO:0000313" key="8">
    <source>
        <dbReference type="Proteomes" id="UP001220478"/>
    </source>
</evidence>
<proteinExistence type="predicted"/>
<dbReference type="RefSeq" id="WP_315570333.1">
    <property type="nucleotide sequence ID" value="NZ_CP118866.1"/>
</dbReference>
<dbReference type="EMBL" id="CP118868">
    <property type="protein sequence ID" value="WEG35049.1"/>
    <property type="molecule type" value="Genomic_DNA"/>
</dbReference>
<evidence type="ECO:0000256" key="6">
    <source>
        <dbReference type="SAM" id="Phobius"/>
    </source>
</evidence>
<keyword evidence="4 6" id="KW-1133">Transmembrane helix</keyword>
<evidence type="ECO:0000313" key="7">
    <source>
        <dbReference type="EMBL" id="WEG35049.1"/>
    </source>
</evidence>
<feature type="transmembrane region" description="Helical" evidence="6">
    <location>
        <begin position="113"/>
        <end position="138"/>
    </location>
</feature>
<name>A0ABY8C681_9FIRM</name>
<dbReference type="PANTHER" id="PTHR33545">
    <property type="entry name" value="UPF0750 MEMBRANE PROTEIN YITT-RELATED"/>
    <property type="match status" value="1"/>
</dbReference>
<protein>
    <submittedName>
        <fullName evidence="7">YitT family protein</fullName>
    </submittedName>
</protein>
<comment type="subcellular location">
    <subcellularLocation>
        <location evidence="1">Cell membrane</location>
        <topology evidence="1">Multi-pass membrane protein</topology>
    </subcellularLocation>
</comment>
<dbReference type="Proteomes" id="UP001220478">
    <property type="component" value="Chromosome"/>
</dbReference>
<gene>
    <name evidence="7" type="ORF">PYS61_03660</name>
</gene>
<dbReference type="PANTHER" id="PTHR33545:SF10">
    <property type="entry name" value="UPF0750 MEMBRANE PROTEIN YPJC"/>
    <property type="match status" value="1"/>
</dbReference>
<reference evidence="7 8" key="1">
    <citation type="submission" date="2023-02" db="EMBL/GenBank/DDBJ databases">
        <title>Novel Oscillospiraceae bacterial genomes.</title>
        <authorList>
            <person name="Srinivasan S."/>
            <person name="Austin M.N."/>
            <person name="Fiedler T.L."/>
            <person name="Strenk S.M."/>
            <person name="Agnew K.J."/>
            <person name="Nagana Gowda G.A."/>
            <person name="Raftery D."/>
            <person name="Beamer M.A."/>
            <person name="Achilles S.L."/>
            <person name="Wiesenfeld H.C."/>
            <person name="Fredricks D.N."/>
            <person name="Hillier S.L."/>
        </authorList>
    </citation>
    <scope>NUCLEOTIDE SEQUENCE [LARGE SCALE GENOMIC DNA]</scope>
    <source>
        <strain evidence="7 8">CHIC02 1186E3-8</strain>
    </source>
</reference>
<dbReference type="InterPro" id="IPR051461">
    <property type="entry name" value="UPF0750_membrane"/>
</dbReference>
<feature type="transmembrane region" description="Helical" evidence="6">
    <location>
        <begin position="39"/>
        <end position="55"/>
    </location>
</feature>
<keyword evidence="2" id="KW-1003">Cell membrane</keyword>
<evidence type="ECO:0000256" key="5">
    <source>
        <dbReference type="ARBA" id="ARBA00023136"/>
    </source>
</evidence>
<accession>A0ABY8C681</accession>
<feature type="transmembrane region" description="Helical" evidence="6">
    <location>
        <begin position="86"/>
        <end position="107"/>
    </location>
</feature>
<evidence type="ECO:0000256" key="4">
    <source>
        <dbReference type="ARBA" id="ARBA00022989"/>
    </source>
</evidence>
<evidence type="ECO:0000256" key="3">
    <source>
        <dbReference type="ARBA" id="ARBA00022692"/>
    </source>
</evidence>
<sequence length="228" mass="24704">MLKFFERHFGLDKVSFFSLFIGCSLMAFAMVNIHMQAKITEGGMLGLSLLLAHFSGLEPSYWGLITDSTIYLLAFSLLGKMFIKKALFSAALYALMLKIFMAIGPVLPSLAAYPALAAVIGGLSIGVGCSFVVLLGFATSGDDAFVLLLFNKLKVPMGMTYMALDLIVLGLSISYLPLANVAWSLMTTMISSAVVGKFETSALANYLHRHLPTKSGDKLLLKPETVRR</sequence>
<feature type="transmembrane region" description="Helical" evidence="6">
    <location>
        <begin position="14"/>
        <end position="32"/>
    </location>
</feature>
<dbReference type="Pfam" id="PF02588">
    <property type="entry name" value="YitT_membrane"/>
    <property type="match status" value="1"/>
</dbReference>
<keyword evidence="5 6" id="KW-0472">Membrane</keyword>
<evidence type="ECO:0000256" key="2">
    <source>
        <dbReference type="ARBA" id="ARBA00022475"/>
    </source>
</evidence>
<evidence type="ECO:0000256" key="1">
    <source>
        <dbReference type="ARBA" id="ARBA00004651"/>
    </source>
</evidence>
<keyword evidence="3 6" id="KW-0812">Transmembrane</keyword>
<keyword evidence="8" id="KW-1185">Reference proteome</keyword>
<dbReference type="InterPro" id="IPR003740">
    <property type="entry name" value="YitT"/>
</dbReference>
<feature type="transmembrane region" description="Helical" evidence="6">
    <location>
        <begin position="159"/>
        <end position="178"/>
    </location>
</feature>